<gene>
    <name evidence="2" type="ORF">SAMN05660690_0402</name>
</gene>
<sequence>MAVPVTGPAAAPARPRDLRAPVTWGVVVGVLQAASPLAFPWLDPATVYALGLAFIAAVYVGFAVADGRRHVLVAEVAVTALFVVVAAVAVPGSPWLLVAGLAGHGVKDAWQHRTGFVRGTRWWPPFCATVDWVAAALVALAVTTGFPVAV</sequence>
<accession>A0A1G6IIZ7</accession>
<keyword evidence="1" id="KW-0812">Transmembrane</keyword>
<dbReference type="EMBL" id="FMZF01000001">
    <property type="protein sequence ID" value="SDC06434.1"/>
    <property type="molecule type" value="Genomic_DNA"/>
</dbReference>
<feature type="transmembrane region" description="Helical" evidence="1">
    <location>
        <begin position="21"/>
        <end position="39"/>
    </location>
</feature>
<evidence type="ECO:0000313" key="2">
    <source>
        <dbReference type="EMBL" id="SDC06434.1"/>
    </source>
</evidence>
<proteinExistence type="predicted"/>
<feature type="transmembrane region" description="Helical" evidence="1">
    <location>
        <begin position="45"/>
        <end position="65"/>
    </location>
</feature>
<feature type="transmembrane region" description="Helical" evidence="1">
    <location>
        <begin position="77"/>
        <end position="102"/>
    </location>
</feature>
<keyword evidence="1" id="KW-0472">Membrane</keyword>
<dbReference type="STRING" id="1190417.SAMN05660690_0402"/>
<name>A0A1G6IIZ7_9ACTN</name>
<reference evidence="3" key="1">
    <citation type="submission" date="2016-10" db="EMBL/GenBank/DDBJ databases">
        <authorList>
            <person name="Varghese N."/>
            <person name="Submissions S."/>
        </authorList>
    </citation>
    <scope>NUCLEOTIDE SEQUENCE [LARGE SCALE GENOMIC DNA]</scope>
    <source>
        <strain evidence="3">DSM 45421</strain>
    </source>
</reference>
<feature type="transmembrane region" description="Helical" evidence="1">
    <location>
        <begin position="122"/>
        <end position="149"/>
    </location>
</feature>
<evidence type="ECO:0000313" key="3">
    <source>
        <dbReference type="Proteomes" id="UP000199416"/>
    </source>
</evidence>
<organism evidence="2 3">
    <name type="scientific">Geodermatophilus telluris</name>
    <dbReference type="NCBI Taxonomy" id="1190417"/>
    <lineage>
        <taxon>Bacteria</taxon>
        <taxon>Bacillati</taxon>
        <taxon>Actinomycetota</taxon>
        <taxon>Actinomycetes</taxon>
        <taxon>Geodermatophilales</taxon>
        <taxon>Geodermatophilaceae</taxon>
        <taxon>Geodermatophilus</taxon>
    </lineage>
</organism>
<keyword evidence="3" id="KW-1185">Reference proteome</keyword>
<evidence type="ECO:0000256" key="1">
    <source>
        <dbReference type="SAM" id="Phobius"/>
    </source>
</evidence>
<keyword evidence="1" id="KW-1133">Transmembrane helix</keyword>
<protein>
    <submittedName>
        <fullName evidence="2">Uncharacterized protein</fullName>
    </submittedName>
</protein>
<dbReference type="AlphaFoldDB" id="A0A1G6IIZ7"/>
<dbReference type="Proteomes" id="UP000199416">
    <property type="component" value="Unassembled WGS sequence"/>
</dbReference>